<evidence type="ECO:0000313" key="2">
    <source>
        <dbReference type="EMBL" id="NFV26215.1"/>
    </source>
</evidence>
<dbReference type="InterPro" id="IPR040607">
    <property type="entry name" value="ALP_N"/>
</dbReference>
<dbReference type="Pfam" id="PF17989">
    <property type="entry name" value="ALP_N"/>
    <property type="match status" value="1"/>
</dbReference>
<feature type="domain" description="Actin-like protein N-terminal" evidence="1">
    <location>
        <begin position="12"/>
        <end position="146"/>
    </location>
</feature>
<protein>
    <submittedName>
        <fullName evidence="2">ParM/StbA family protein</fullName>
    </submittedName>
</protein>
<organism evidence="2 3">
    <name type="scientific">Clostridium botulinum</name>
    <dbReference type="NCBI Taxonomy" id="1491"/>
    <lineage>
        <taxon>Bacteria</taxon>
        <taxon>Bacillati</taxon>
        <taxon>Bacillota</taxon>
        <taxon>Clostridia</taxon>
        <taxon>Eubacteriales</taxon>
        <taxon>Clostridiaceae</taxon>
        <taxon>Clostridium</taxon>
    </lineage>
</organism>
<name>A0A6B4JHT5_CLOBO</name>
<dbReference type="AlphaFoldDB" id="A0A6B4JHT5"/>
<gene>
    <name evidence="2" type="ORF">FDG31_08480</name>
</gene>
<reference evidence="2 3" key="1">
    <citation type="submission" date="2019-04" db="EMBL/GenBank/DDBJ databases">
        <title>Genome sequencing of Clostridium botulinum Groups I-IV and Clostridium butyricum.</title>
        <authorList>
            <person name="Brunt J."/>
            <person name="Van Vliet A.H.M."/>
            <person name="Stringer S.C."/>
            <person name="Carter A.T."/>
            <person name="Peck M.W."/>
        </authorList>
    </citation>
    <scope>NUCLEOTIDE SEQUENCE [LARGE SCALE GENOMIC DNA]</scope>
    <source>
        <strain evidence="2 3">BL81</strain>
    </source>
</reference>
<dbReference type="CDD" id="cd10227">
    <property type="entry name" value="ASKHA_NBD_ParM-like"/>
    <property type="match status" value="1"/>
</dbReference>
<comment type="caution">
    <text evidence="2">The sequence shown here is derived from an EMBL/GenBank/DDBJ whole genome shotgun (WGS) entry which is preliminary data.</text>
</comment>
<dbReference type="SUPFAM" id="SSF53067">
    <property type="entry name" value="Actin-like ATPase domain"/>
    <property type="match status" value="2"/>
</dbReference>
<sequence length="305" mass="34706">MSEKIKVLVSIVDLGNYNVKGINQDGKKIDFKSNISKNYETFPDGFNYVLLDGEYTYFEKGVFSKEYIKTNKDYTAQVLYAITKLHEDIEDIETNLTLLLPISEMEHKQKYIDELKGKTFEYTVKASKKMEKTVKINDVLVIPEGYASYFTLEDEVKTSAVLLIDVGGRTSNVVAMNNGKPQVLTTYKIGVLNFYSKLKKLNEDKEYNLEDIERLIKKGDITITQKQLATFTNDIINEIKIDVNLNHYDNVVWTGGGSTVIEKVITENLPESCSLNKEPLYSNINGALEVSKITWGIKDGKEEKK</sequence>
<accession>A0A6B4JHT5</accession>
<dbReference type="Proteomes" id="UP000486903">
    <property type="component" value="Unassembled WGS sequence"/>
</dbReference>
<dbReference type="RefSeq" id="WP_003373257.1">
    <property type="nucleotide sequence ID" value="NZ_JACBBA010000001.1"/>
</dbReference>
<proteinExistence type="predicted"/>
<dbReference type="Gene3D" id="3.30.420.40">
    <property type="match status" value="2"/>
</dbReference>
<evidence type="ECO:0000313" key="3">
    <source>
        <dbReference type="Proteomes" id="UP000486903"/>
    </source>
</evidence>
<dbReference type="EMBL" id="SXFB01000004">
    <property type="protein sequence ID" value="NFV26215.1"/>
    <property type="molecule type" value="Genomic_DNA"/>
</dbReference>
<dbReference type="InterPro" id="IPR043129">
    <property type="entry name" value="ATPase_NBD"/>
</dbReference>
<evidence type="ECO:0000259" key="1">
    <source>
        <dbReference type="Pfam" id="PF17989"/>
    </source>
</evidence>